<proteinExistence type="predicted"/>
<feature type="compositionally biased region" description="Basic and acidic residues" evidence="1">
    <location>
        <begin position="8"/>
        <end position="17"/>
    </location>
</feature>
<dbReference type="EMBL" id="CM008050">
    <property type="protein sequence ID" value="PAN29072.1"/>
    <property type="molecule type" value="Genomic_DNA"/>
</dbReference>
<sequence>MGVVRIDPAVRRTDPKKRPIWAPSSTHEAGLGQRIRTPIGWIDPVPAAPQGGSSDCPTPSLPASSSAEKRNSRSSVQALCLKKESQSLLPLRRHSLPARSKTTSMSDGDGGE</sequence>
<organism evidence="2">
    <name type="scientific">Panicum hallii</name>
    <dbReference type="NCBI Taxonomy" id="206008"/>
    <lineage>
        <taxon>Eukaryota</taxon>
        <taxon>Viridiplantae</taxon>
        <taxon>Streptophyta</taxon>
        <taxon>Embryophyta</taxon>
        <taxon>Tracheophyta</taxon>
        <taxon>Spermatophyta</taxon>
        <taxon>Magnoliopsida</taxon>
        <taxon>Liliopsida</taxon>
        <taxon>Poales</taxon>
        <taxon>Poaceae</taxon>
        <taxon>PACMAD clade</taxon>
        <taxon>Panicoideae</taxon>
        <taxon>Panicodae</taxon>
        <taxon>Paniceae</taxon>
        <taxon>Panicinae</taxon>
        <taxon>Panicum</taxon>
        <taxon>Panicum sect. Panicum</taxon>
    </lineage>
</organism>
<feature type="region of interest" description="Disordered" evidence="1">
    <location>
        <begin position="1"/>
        <end position="112"/>
    </location>
</feature>
<gene>
    <name evidence="2" type="ORF">PAHAL_5G200300</name>
</gene>
<reference evidence="2" key="1">
    <citation type="submission" date="2018-04" db="EMBL/GenBank/DDBJ databases">
        <title>WGS assembly of Panicum hallii.</title>
        <authorList>
            <person name="Lovell J."/>
            <person name="Jenkins J."/>
            <person name="Lowry D."/>
            <person name="Mamidi S."/>
            <person name="Sreedasyam A."/>
            <person name="Weng X."/>
            <person name="Barry K."/>
            <person name="Bonette J."/>
            <person name="Campitelli B."/>
            <person name="Daum C."/>
            <person name="Gordon S."/>
            <person name="Gould B."/>
            <person name="Lipzen A."/>
            <person name="Macqueen A."/>
            <person name="Palacio-Mejia J."/>
            <person name="Plott C."/>
            <person name="Shakirov E."/>
            <person name="Shu S."/>
            <person name="Yoshinaga Y."/>
            <person name="Zane M."/>
            <person name="Rokhsar D."/>
            <person name="Grimwood J."/>
            <person name="Schmutz J."/>
            <person name="Juenger T."/>
        </authorList>
    </citation>
    <scope>NUCLEOTIDE SEQUENCE [LARGE SCALE GENOMIC DNA]</scope>
    <source>
        <strain evidence="2">FIL2</strain>
    </source>
</reference>
<dbReference type="Proteomes" id="UP000243499">
    <property type="component" value="Chromosome 5"/>
</dbReference>
<protein>
    <submittedName>
        <fullName evidence="2">Uncharacterized protein</fullName>
    </submittedName>
</protein>
<dbReference type="Gramene" id="PAN29072">
    <property type="protein sequence ID" value="PAN29072"/>
    <property type="gene ID" value="PAHAL_5G200300"/>
</dbReference>
<evidence type="ECO:0000313" key="2">
    <source>
        <dbReference type="EMBL" id="PAN29072.1"/>
    </source>
</evidence>
<evidence type="ECO:0000256" key="1">
    <source>
        <dbReference type="SAM" id="MobiDB-lite"/>
    </source>
</evidence>
<dbReference type="AlphaFoldDB" id="A0A2S3HSR3"/>
<accession>A0A2S3HSR3</accession>
<name>A0A2S3HSR3_9POAL</name>